<evidence type="ECO:0000259" key="2">
    <source>
        <dbReference type="Pfam" id="PF13840"/>
    </source>
</evidence>
<evidence type="ECO:0000313" key="4">
    <source>
        <dbReference type="EMBL" id="GIZ92453.1"/>
    </source>
</evidence>
<proteinExistence type="predicted"/>
<dbReference type="Proteomes" id="UP001158730">
    <property type="component" value="Unassembled WGS sequence"/>
</dbReference>
<dbReference type="InterPro" id="IPR018717">
    <property type="entry name" value="DUF2241"/>
</dbReference>
<organism evidence="5 7">
    <name type="scientific">Aquipseudomonas alcaligenes</name>
    <name type="common">Pseudomonas alcaligenes</name>
    <dbReference type="NCBI Taxonomy" id="43263"/>
    <lineage>
        <taxon>Bacteria</taxon>
        <taxon>Pseudomonadati</taxon>
        <taxon>Pseudomonadota</taxon>
        <taxon>Gammaproteobacteria</taxon>
        <taxon>Pseudomonadales</taxon>
        <taxon>Pseudomonadaceae</taxon>
        <taxon>Aquipseudomonas</taxon>
    </lineage>
</organism>
<dbReference type="Pfam" id="PF13840">
    <property type="entry name" value="ACT_7"/>
    <property type="match status" value="1"/>
</dbReference>
<evidence type="ECO:0000313" key="7">
    <source>
        <dbReference type="Proteomes" id="UP001158730"/>
    </source>
</evidence>
<dbReference type="InterPro" id="IPR027795">
    <property type="entry name" value="CASTOR_ACT_dom"/>
</dbReference>
<dbReference type="PANTHER" id="PTHR39199:SF1">
    <property type="entry name" value="BLR5128 PROTEIN"/>
    <property type="match status" value="1"/>
</dbReference>
<dbReference type="PANTHER" id="PTHR39199">
    <property type="entry name" value="BLR5128 PROTEIN"/>
    <property type="match status" value="1"/>
</dbReference>
<evidence type="ECO:0000259" key="1">
    <source>
        <dbReference type="Pfam" id="PF10000"/>
    </source>
</evidence>
<feature type="domain" description="DUF2241" evidence="1">
    <location>
        <begin position="2"/>
        <end position="69"/>
    </location>
</feature>
<dbReference type="EMBL" id="BPMT01000004">
    <property type="protein sequence ID" value="GIZ92453.1"/>
    <property type="molecule type" value="Genomic_DNA"/>
</dbReference>
<dbReference type="EMBL" id="BPMS01000004">
    <property type="protein sequence ID" value="GIZ88113.1"/>
    <property type="molecule type" value="Genomic_DNA"/>
</dbReference>
<dbReference type="Pfam" id="PF10000">
    <property type="entry name" value="ACT_3"/>
    <property type="match status" value="1"/>
</dbReference>
<evidence type="ECO:0000313" key="6">
    <source>
        <dbReference type="Proteomes" id="UP000887228"/>
    </source>
</evidence>
<dbReference type="RefSeq" id="WP_169921454.1">
    <property type="nucleotide sequence ID" value="NZ_AP024354.1"/>
</dbReference>
<feature type="domain" description="CASTOR ACT" evidence="2">
    <location>
        <begin position="71"/>
        <end position="126"/>
    </location>
</feature>
<evidence type="ECO:0000313" key="5">
    <source>
        <dbReference type="EMBL" id="MDH1055027.1"/>
    </source>
</evidence>
<comment type="caution">
    <text evidence="5">The sequence shown here is derived from an EMBL/GenBank/DDBJ whole genome shotgun (WGS) entry which is preliminary data.</text>
</comment>
<evidence type="ECO:0000313" key="3">
    <source>
        <dbReference type="EMBL" id="GIZ88113.1"/>
    </source>
</evidence>
<gene>
    <name evidence="3" type="ORF">KAM435_14400</name>
    <name evidence="4" type="ORF">KAM436_14210</name>
    <name evidence="5" type="ORF">N5C05_09675</name>
</gene>
<reference evidence="5" key="2">
    <citation type="submission" date="2022-09" db="EMBL/GenBank/DDBJ databases">
        <title>Intensive care unit water sources are persistently colonized with multi-drug resistant bacteria and are the site of extensive horizontal gene transfer of antibiotic resistance genes.</title>
        <authorList>
            <person name="Diorio-Toth L."/>
        </authorList>
    </citation>
    <scope>NUCLEOTIDE SEQUENCE</scope>
    <source>
        <strain evidence="5">GD03990</strain>
    </source>
</reference>
<sequence>MTGETNLSRLLASLSPRLNPGRFVFCSVPQPTVVQVAAALGSFREAEGTTLILAREEAERLGLTYDYLAAWITLEVHSSLAAVGLTAAFAKALAGEGISCNVIAGFHHDHLFVAEADAERALARLQRLAAEGC</sequence>
<accession>A0AA42N258</accession>
<dbReference type="InterPro" id="IPR045865">
    <property type="entry name" value="ACT-like_dom_sf"/>
</dbReference>
<name>A0AA42N258_AQUAC</name>
<dbReference type="SUPFAM" id="SSF55021">
    <property type="entry name" value="ACT-like"/>
    <property type="match status" value="2"/>
</dbReference>
<dbReference type="Proteomes" id="UP000887212">
    <property type="component" value="Unassembled WGS sequence"/>
</dbReference>
<dbReference type="EMBL" id="JAOBYN010000007">
    <property type="protein sequence ID" value="MDH1055027.1"/>
    <property type="molecule type" value="Genomic_DNA"/>
</dbReference>
<protein>
    <submittedName>
        <fullName evidence="5">ACT domain-containing protein</fullName>
    </submittedName>
</protein>
<dbReference type="Gene3D" id="3.30.2130.10">
    <property type="entry name" value="VC0802-like"/>
    <property type="match status" value="1"/>
</dbReference>
<reference evidence="3 6" key="1">
    <citation type="submission" date="2021-07" db="EMBL/GenBank/DDBJ databases">
        <title>Whole genome sequencing of carbapenem-resistant Pseudomonas spp. isolated in Japan.</title>
        <authorList>
            <person name="Suzuki M."/>
            <person name="Maehana S."/>
            <person name="Kitasato H."/>
        </authorList>
    </citation>
    <scope>NUCLEOTIDE SEQUENCE</scope>
    <source>
        <strain evidence="3">KAM435</strain>
        <strain evidence="4 6">KAM436</strain>
    </source>
</reference>
<dbReference type="AlphaFoldDB" id="A0AA42N258"/>
<dbReference type="Proteomes" id="UP000887228">
    <property type="component" value="Unassembled WGS sequence"/>
</dbReference>